<dbReference type="EMBL" id="WUMU01000014">
    <property type="protein sequence ID" value="MXN18638.1"/>
    <property type="molecule type" value="Genomic_DNA"/>
</dbReference>
<dbReference type="InterPro" id="IPR000120">
    <property type="entry name" value="Amidase"/>
</dbReference>
<organism evidence="2 3">
    <name type="scientific">Pseudooceanicola albus</name>
    <dbReference type="NCBI Taxonomy" id="2692189"/>
    <lineage>
        <taxon>Bacteria</taxon>
        <taxon>Pseudomonadati</taxon>
        <taxon>Pseudomonadota</taxon>
        <taxon>Alphaproteobacteria</taxon>
        <taxon>Rhodobacterales</taxon>
        <taxon>Paracoccaceae</taxon>
        <taxon>Pseudooceanicola</taxon>
    </lineage>
</organism>
<evidence type="ECO:0000259" key="1">
    <source>
        <dbReference type="Pfam" id="PF01425"/>
    </source>
</evidence>
<dbReference type="Gene3D" id="3.90.1300.10">
    <property type="entry name" value="Amidase signature (AS) domain"/>
    <property type="match status" value="1"/>
</dbReference>
<dbReference type="InterPro" id="IPR023631">
    <property type="entry name" value="Amidase_dom"/>
</dbReference>
<protein>
    <submittedName>
        <fullName evidence="2">Amidase</fullName>
    </submittedName>
</protein>
<dbReference type="GO" id="GO:0003824">
    <property type="term" value="F:catalytic activity"/>
    <property type="evidence" value="ECO:0007669"/>
    <property type="project" value="InterPro"/>
</dbReference>
<reference evidence="2 3" key="1">
    <citation type="submission" date="2019-12" db="EMBL/GenBank/DDBJ databases">
        <authorList>
            <person name="Li M."/>
        </authorList>
    </citation>
    <scope>NUCLEOTIDE SEQUENCE [LARGE SCALE GENOMIC DNA]</scope>
    <source>
        <strain evidence="2 3">GBMRC 2024</strain>
    </source>
</reference>
<dbReference type="PANTHER" id="PTHR11895:SF176">
    <property type="entry name" value="AMIDASE AMID-RELATED"/>
    <property type="match status" value="1"/>
</dbReference>
<dbReference type="Proteomes" id="UP000477911">
    <property type="component" value="Unassembled WGS sequence"/>
</dbReference>
<dbReference type="SUPFAM" id="SSF75304">
    <property type="entry name" value="Amidase signature (AS) enzymes"/>
    <property type="match status" value="1"/>
</dbReference>
<sequence>MDMTSLYRLSLTETSEALASGRLRARDLTEALLERIAQTEPRFHAFAQLTPARARAEADQADALLRAGHSPGPLCGAPVAVKDAIDAPDQPALFGNPVLHRGRRGGPSAVDSRLRAAGMVRMGALTLTEGVWVQHHSSVTEPVNPHGADHWTGNSSSGSGVALAAGMVPASVGTDTGGSIRLPSGCCGVTGLKPSWGRIGVSGVHPLAPSFDTVGPMARTARDVALLMDVLAGPDPQDPTSLRARPLPCRVEGRPDLRGLRLGLPEAEIAQADDSVRAALAGAADTFARLGATLVPLALPDPEPAIDAWSLLLAAEAARIHAESYPAHRALYGSALSALIERGLRHSGAQIIDAMALRRSYSGALVAAFEGLDAVLLPALPVGGPSKAYMAAFPSDRASSQVIGRYTVPFNMSGLPTLTLPCGRSAEGIPIGMQLCGNRLAEPVLCRIGAAYQDATDWHGVAPD</sequence>
<dbReference type="InterPro" id="IPR036928">
    <property type="entry name" value="AS_sf"/>
</dbReference>
<comment type="caution">
    <text evidence="2">The sequence shown here is derived from an EMBL/GenBank/DDBJ whole genome shotgun (WGS) entry which is preliminary data.</text>
</comment>
<proteinExistence type="predicted"/>
<dbReference type="PANTHER" id="PTHR11895">
    <property type="entry name" value="TRANSAMIDASE"/>
    <property type="match status" value="1"/>
</dbReference>
<gene>
    <name evidence="2" type="ORF">GR170_12385</name>
</gene>
<evidence type="ECO:0000313" key="2">
    <source>
        <dbReference type="EMBL" id="MXN18638.1"/>
    </source>
</evidence>
<dbReference type="Pfam" id="PF01425">
    <property type="entry name" value="Amidase"/>
    <property type="match status" value="1"/>
</dbReference>
<dbReference type="RefSeq" id="WP_160894770.1">
    <property type="nucleotide sequence ID" value="NZ_WUMU01000014.1"/>
</dbReference>
<name>A0A6L7G562_9RHOB</name>
<feature type="domain" description="Amidase" evidence="1">
    <location>
        <begin position="27"/>
        <end position="445"/>
    </location>
</feature>
<evidence type="ECO:0000313" key="3">
    <source>
        <dbReference type="Proteomes" id="UP000477911"/>
    </source>
</evidence>
<accession>A0A6L7G562</accession>
<keyword evidence="3" id="KW-1185">Reference proteome</keyword>
<dbReference type="AlphaFoldDB" id="A0A6L7G562"/>